<comment type="similarity">
    <text evidence="1">Belongs to the short-chain dehydrogenases/reductases (SDR) family.</text>
</comment>
<dbReference type="OrthoDB" id="191139at2759"/>
<dbReference type="InterPro" id="IPR036291">
    <property type="entry name" value="NAD(P)-bd_dom_sf"/>
</dbReference>
<dbReference type="SUPFAM" id="SSF51735">
    <property type="entry name" value="NAD(P)-binding Rossmann-fold domains"/>
    <property type="match status" value="1"/>
</dbReference>
<dbReference type="Proteomes" id="UP000054279">
    <property type="component" value="Unassembled WGS sequence"/>
</dbReference>
<reference evidence="4 5" key="1">
    <citation type="submission" date="2014-06" db="EMBL/GenBank/DDBJ databases">
        <title>Evolutionary Origins and Diversification of the Mycorrhizal Mutualists.</title>
        <authorList>
            <consortium name="DOE Joint Genome Institute"/>
            <consortium name="Mycorrhizal Genomics Consortium"/>
            <person name="Kohler A."/>
            <person name="Kuo A."/>
            <person name="Nagy L.G."/>
            <person name="Floudas D."/>
            <person name="Copeland A."/>
            <person name="Barry K.W."/>
            <person name="Cichocki N."/>
            <person name="Veneault-Fourrey C."/>
            <person name="LaButti K."/>
            <person name="Lindquist E.A."/>
            <person name="Lipzen A."/>
            <person name="Lundell T."/>
            <person name="Morin E."/>
            <person name="Murat C."/>
            <person name="Riley R."/>
            <person name="Ohm R."/>
            <person name="Sun H."/>
            <person name="Tunlid A."/>
            <person name="Henrissat B."/>
            <person name="Grigoriev I.V."/>
            <person name="Hibbett D.S."/>
            <person name="Martin F."/>
        </authorList>
    </citation>
    <scope>NUCLEOTIDE SEQUENCE [LARGE SCALE GENOMIC DNA]</scope>
    <source>
        <strain evidence="4 5">SS14</strain>
    </source>
</reference>
<evidence type="ECO:0000256" key="1">
    <source>
        <dbReference type="ARBA" id="ARBA00006484"/>
    </source>
</evidence>
<protein>
    <recommendedName>
        <fullName evidence="6">Protochlorophyllide reductase</fullName>
    </recommendedName>
</protein>
<dbReference type="Pfam" id="PF00106">
    <property type="entry name" value="adh_short"/>
    <property type="match status" value="1"/>
</dbReference>
<keyword evidence="3" id="KW-0560">Oxidoreductase</keyword>
<sequence length="344" mass="37733">MAAVLGKPLAKCFPDSVLSQVVFPPPSTFNPLRDIPDLTGKVTIVTGGAVGIGYYTALALLQKNAKVYIATRSETKANEAIRKLREKTGREATFLHLDLADLASVRRAAREFTNKEEKLDILFNNAGVMLAPLDQLTAQGYDLRTNALGHYYFTNLLRPLLNQSTQLNGEKARVVFTSSSAFEFAPGDGIEFDVLKGGPARDAKIKEYGVSSIPGKGAGWMIYGISKFANVLTSNIFQHFYADELSSYSVNPGGIRSELQRHGSSFEQVISKALLKPTPMGALTQLYVGTMPEAGNEPGGYFIPWARVSEQKPRLKNVELQMRFKEWVDAELQAFEEASESGRA</sequence>
<keyword evidence="5" id="KW-1185">Reference proteome</keyword>
<organism evidence="4 5">
    <name type="scientific">Sphaerobolus stellatus (strain SS14)</name>
    <dbReference type="NCBI Taxonomy" id="990650"/>
    <lineage>
        <taxon>Eukaryota</taxon>
        <taxon>Fungi</taxon>
        <taxon>Dikarya</taxon>
        <taxon>Basidiomycota</taxon>
        <taxon>Agaricomycotina</taxon>
        <taxon>Agaricomycetes</taxon>
        <taxon>Phallomycetidae</taxon>
        <taxon>Geastrales</taxon>
        <taxon>Sphaerobolaceae</taxon>
        <taxon>Sphaerobolus</taxon>
    </lineage>
</organism>
<dbReference type="HOGENOM" id="CLU_010194_44_6_1"/>
<evidence type="ECO:0000313" key="5">
    <source>
        <dbReference type="Proteomes" id="UP000054279"/>
    </source>
</evidence>
<evidence type="ECO:0008006" key="6">
    <source>
        <dbReference type="Google" id="ProtNLM"/>
    </source>
</evidence>
<evidence type="ECO:0000256" key="2">
    <source>
        <dbReference type="ARBA" id="ARBA00022857"/>
    </source>
</evidence>
<evidence type="ECO:0000256" key="3">
    <source>
        <dbReference type="ARBA" id="ARBA00023002"/>
    </source>
</evidence>
<dbReference type="PRINTS" id="PR00081">
    <property type="entry name" value="GDHRDH"/>
</dbReference>
<dbReference type="EMBL" id="KN837202">
    <property type="protein sequence ID" value="KIJ34209.1"/>
    <property type="molecule type" value="Genomic_DNA"/>
</dbReference>
<dbReference type="GO" id="GO:0016491">
    <property type="term" value="F:oxidoreductase activity"/>
    <property type="evidence" value="ECO:0007669"/>
    <property type="project" value="UniProtKB-KW"/>
</dbReference>
<proteinExistence type="inferred from homology"/>
<dbReference type="PANTHER" id="PTHR24320">
    <property type="entry name" value="RETINOL DEHYDROGENASE"/>
    <property type="match status" value="1"/>
</dbReference>
<dbReference type="InterPro" id="IPR002347">
    <property type="entry name" value="SDR_fam"/>
</dbReference>
<gene>
    <name evidence="4" type="ORF">M422DRAFT_182377</name>
</gene>
<dbReference type="AlphaFoldDB" id="A0A0C9UH78"/>
<evidence type="ECO:0000313" key="4">
    <source>
        <dbReference type="EMBL" id="KIJ34209.1"/>
    </source>
</evidence>
<dbReference type="Gene3D" id="3.40.50.720">
    <property type="entry name" value="NAD(P)-binding Rossmann-like Domain"/>
    <property type="match status" value="1"/>
</dbReference>
<name>A0A0C9UH78_SPHS4</name>
<keyword evidence="2" id="KW-0521">NADP</keyword>
<dbReference type="PANTHER" id="PTHR24320:SF282">
    <property type="entry name" value="WW DOMAIN-CONTAINING OXIDOREDUCTASE"/>
    <property type="match status" value="1"/>
</dbReference>
<accession>A0A0C9UH78</accession>